<dbReference type="AlphaFoldDB" id="A0A2A9ED59"/>
<evidence type="ECO:0000313" key="3">
    <source>
        <dbReference type="EMBL" id="PFG36159.1"/>
    </source>
</evidence>
<sequence>MSEAAAPWRSWAPGTRVMVRRRIDDPEHPYTDVLGDVVTNDESGLLLRTRRGDVHVPGDAIAIGKPIPPAPVRKARPAPRSAD</sequence>
<dbReference type="Pfam" id="PF24551">
    <property type="entry name" value="SH3_Rv0428c"/>
    <property type="match status" value="1"/>
</dbReference>
<comment type="caution">
    <text evidence="3">The sequence shown here is derived from an EMBL/GenBank/DDBJ whole genome shotgun (WGS) entry which is preliminary data.</text>
</comment>
<gene>
    <name evidence="3" type="ORF">ATL41_0868</name>
</gene>
<evidence type="ECO:0000313" key="4">
    <source>
        <dbReference type="Proteomes" id="UP000221394"/>
    </source>
</evidence>
<feature type="domain" description="Histone acetyltransferase Rv0428c-like SH3" evidence="2">
    <location>
        <begin position="12"/>
        <end position="61"/>
    </location>
</feature>
<accession>A0A2A9ED59</accession>
<reference evidence="3 4" key="1">
    <citation type="submission" date="2017-10" db="EMBL/GenBank/DDBJ databases">
        <title>Sequencing the genomes of 1000 actinobacteria strains.</title>
        <authorList>
            <person name="Klenk H.-P."/>
        </authorList>
    </citation>
    <scope>NUCLEOTIDE SEQUENCE [LARGE SCALE GENOMIC DNA]</scope>
    <source>
        <strain evidence="3 4">DSM 21574</strain>
    </source>
</reference>
<dbReference type="InterPro" id="IPR056934">
    <property type="entry name" value="SH3_Rv0428c"/>
</dbReference>
<dbReference type="Proteomes" id="UP000221394">
    <property type="component" value="Unassembled WGS sequence"/>
</dbReference>
<dbReference type="EMBL" id="PDJH01000001">
    <property type="protein sequence ID" value="PFG36159.1"/>
    <property type="molecule type" value="Genomic_DNA"/>
</dbReference>
<name>A0A2A9ED59_9MICO</name>
<organism evidence="3 4">
    <name type="scientific">Flavimobilis soli</name>
    <dbReference type="NCBI Taxonomy" id="442709"/>
    <lineage>
        <taxon>Bacteria</taxon>
        <taxon>Bacillati</taxon>
        <taxon>Actinomycetota</taxon>
        <taxon>Actinomycetes</taxon>
        <taxon>Micrococcales</taxon>
        <taxon>Jonesiaceae</taxon>
        <taxon>Flavimobilis</taxon>
    </lineage>
</organism>
<dbReference type="OrthoDB" id="3631934at2"/>
<dbReference type="RefSeq" id="WP_098457366.1">
    <property type="nucleotide sequence ID" value="NZ_PDJH01000001.1"/>
</dbReference>
<evidence type="ECO:0000259" key="2">
    <source>
        <dbReference type="Pfam" id="PF24551"/>
    </source>
</evidence>
<evidence type="ECO:0000256" key="1">
    <source>
        <dbReference type="SAM" id="MobiDB-lite"/>
    </source>
</evidence>
<feature type="region of interest" description="Disordered" evidence="1">
    <location>
        <begin position="60"/>
        <end position="83"/>
    </location>
</feature>
<protein>
    <recommendedName>
        <fullName evidence="2">Histone acetyltransferase Rv0428c-like SH3 domain-containing protein</fullName>
    </recommendedName>
</protein>
<keyword evidence="4" id="KW-1185">Reference proteome</keyword>
<proteinExistence type="predicted"/>